<dbReference type="OrthoDB" id="5290932at2"/>
<comment type="caution">
    <text evidence="2">The sequence shown here is derived from an EMBL/GenBank/DDBJ whole genome shotgun (WGS) entry which is preliminary data.</text>
</comment>
<protein>
    <recommendedName>
        <fullName evidence="4">Thiosulfate dehydrogenase [quinone] large subunit</fullName>
    </recommendedName>
</protein>
<keyword evidence="1" id="KW-0472">Membrane</keyword>
<sequence length="174" mass="18987">MDTNTEKWRATTYAAIRISFGLVWAIDAAFKWQPSFISGFSSYLTGALAGQPVPVQVWIKFWIEIINVDPVLFAHIVAISETALAASLLFGIFTNVAYFGGTLLCFVIWSTAEGLGGPYTAGSTDIGTAVIYIFVFVLLYVSRAGLTLGVDGFLTPRLGRWAILAAGERRHEKQ</sequence>
<name>A0A4R3JE37_9PROT</name>
<keyword evidence="3" id="KW-1185">Reference proteome</keyword>
<gene>
    <name evidence="2" type="ORF">EDD55_102361</name>
</gene>
<evidence type="ECO:0000313" key="3">
    <source>
        <dbReference type="Proteomes" id="UP000295304"/>
    </source>
</evidence>
<evidence type="ECO:0000313" key="2">
    <source>
        <dbReference type="EMBL" id="TCS64318.1"/>
    </source>
</evidence>
<evidence type="ECO:0000256" key="1">
    <source>
        <dbReference type="SAM" id="Phobius"/>
    </source>
</evidence>
<evidence type="ECO:0008006" key="4">
    <source>
        <dbReference type="Google" id="ProtNLM"/>
    </source>
</evidence>
<dbReference type="Proteomes" id="UP000295304">
    <property type="component" value="Unassembled WGS sequence"/>
</dbReference>
<feature type="transmembrane region" description="Helical" evidence="1">
    <location>
        <begin position="88"/>
        <end position="109"/>
    </location>
</feature>
<keyword evidence="1" id="KW-1133">Transmembrane helix</keyword>
<dbReference type="AlphaFoldDB" id="A0A4R3JE37"/>
<keyword evidence="1" id="KW-0812">Transmembrane</keyword>
<organism evidence="2 3">
    <name type="scientific">Varunaivibrio sulfuroxidans</name>
    <dbReference type="NCBI Taxonomy" id="1773489"/>
    <lineage>
        <taxon>Bacteria</taxon>
        <taxon>Pseudomonadati</taxon>
        <taxon>Pseudomonadota</taxon>
        <taxon>Alphaproteobacteria</taxon>
        <taxon>Rhodospirillales</taxon>
        <taxon>Magnetovibrionaceae</taxon>
        <taxon>Varunaivibrio</taxon>
    </lineage>
</organism>
<feature type="transmembrane region" description="Helical" evidence="1">
    <location>
        <begin position="129"/>
        <end position="150"/>
    </location>
</feature>
<accession>A0A4R3JE37</accession>
<reference evidence="2 3" key="1">
    <citation type="submission" date="2019-03" db="EMBL/GenBank/DDBJ databases">
        <title>Genomic Encyclopedia of Type Strains, Phase IV (KMG-IV): sequencing the most valuable type-strain genomes for metagenomic binning, comparative biology and taxonomic classification.</title>
        <authorList>
            <person name="Goeker M."/>
        </authorList>
    </citation>
    <scope>NUCLEOTIDE SEQUENCE [LARGE SCALE GENOMIC DNA]</scope>
    <source>
        <strain evidence="2 3">DSM 101688</strain>
    </source>
</reference>
<dbReference type="EMBL" id="SLZW01000002">
    <property type="protein sequence ID" value="TCS64318.1"/>
    <property type="molecule type" value="Genomic_DNA"/>
</dbReference>
<proteinExistence type="predicted"/>
<dbReference type="RefSeq" id="WP_132938261.1">
    <property type="nucleotide sequence ID" value="NZ_CP119676.1"/>
</dbReference>